<dbReference type="PROSITE" id="PS00108">
    <property type="entry name" value="PROTEIN_KINASE_ST"/>
    <property type="match status" value="1"/>
</dbReference>
<dbReference type="EMBL" id="JAANQT010000438">
    <property type="protein sequence ID" value="KAG1311006.1"/>
    <property type="molecule type" value="Genomic_DNA"/>
</dbReference>
<keyword evidence="1" id="KW-0723">Serine/threonine-protein kinase</keyword>
<evidence type="ECO:0000256" key="3">
    <source>
        <dbReference type="ARBA" id="ARBA00022741"/>
    </source>
</evidence>
<proteinExistence type="predicted"/>
<protein>
    <recommendedName>
        <fullName evidence="8">Protein kinase domain-containing protein</fullName>
    </recommendedName>
</protein>
<feature type="compositionally biased region" description="Basic residues" evidence="7">
    <location>
        <begin position="536"/>
        <end position="546"/>
    </location>
</feature>
<organism evidence="9 10">
    <name type="scientific">Rhizopus oryzae</name>
    <name type="common">Mucormycosis agent</name>
    <name type="synonym">Rhizopus arrhizus var. delemar</name>
    <dbReference type="NCBI Taxonomy" id="64495"/>
    <lineage>
        <taxon>Eukaryota</taxon>
        <taxon>Fungi</taxon>
        <taxon>Fungi incertae sedis</taxon>
        <taxon>Mucoromycota</taxon>
        <taxon>Mucoromycotina</taxon>
        <taxon>Mucoromycetes</taxon>
        <taxon>Mucorales</taxon>
        <taxon>Mucorineae</taxon>
        <taxon>Rhizopodaceae</taxon>
        <taxon>Rhizopus</taxon>
    </lineage>
</organism>
<feature type="region of interest" description="Disordered" evidence="7">
    <location>
        <begin position="479"/>
        <end position="568"/>
    </location>
</feature>
<evidence type="ECO:0000259" key="8">
    <source>
        <dbReference type="PROSITE" id="PS50011"/>
    </source>
</evidence>
<feature type="compositionally biased region" description="Basic and acidic residues" evidence="7">
    <location>
        <begin position="511"/>
        <end position="535"/>
    </location>
</feature>
<dbReference type="PROSITE" id="PS50011">
    <property type="entry name" value="PROTEIN_KINASE_DOM"/>
    <property type="match status" value="1"/>
</dbReference>
<dbReference type="InterPro" id="IPR011009">
    <property type="entry name" value="Kinase-like_dom_sf"/>
</dbReference>
<dbReference type="SUPFAM" id="SSF56112">
    <property type="entry name" value="Protein kinase-like (PK-like)"/>
    <property type="match status" value="1"/>
</dbReference>
<feature type="domain" description="Protein kinase" evidence="8">
    <location>
        <begin position="47"/>
        <end position="334"/>
    </location>
</feature>
<name>A0A9P6XD58_RHIOR</name>
<evidence type="ECO:0000256" key="5">
    <source>
        <dbReference type="ARBA" id="ARBA00022840"/>
    </source>
</evidence>
<evidence type="ECO:0000313" key="9">
    <source>
        <dbReference type="EMBL" id="KAG1311006.1"/>
    </source>
</evidence>
<keyword evidence="4" id="KW-0418">Kinase</keyword>
<evidence type="ECO:0000313" key="10">
    <source>
        <dbReference type="Proteomes" id="UP000716291"/>
    </source>
</evidence>
<accession>A0A9P6XD58</accession>
<keyword evidence="2" id="KW-0808">Transferase</keyword>
<dbReference type="Gene3D" id="1.10.510.10">
    <property type="entry name" value="Transferase(Phosphotransferase) domain 1"/>
    <property type="match status" value="1"/>
</dbReference>
<keyword evidence="5 6" id="KW-0067">ATP-binding</keyword>
<evidence type="ECO:0000256" key="1">
    <source>
        <dbReference type="ARBA" id="ARBA00022527"/>
    </source>
</evidence>
<dbReference type="SMART" id="SM00220">
    <property type="entry name" value="S_TKc"/>
    <property type="match status" value="1"/>
</dbReference>
<gene>
    <name evidence="9" type="ORF">G6F64_004134</name>
</gene>
<dbReference type="InterPro" id="IPR008271">
    <property type="entry name" value="Ser/Thr_kinase_AS"/>
</dbReference>
<keyword evidence="3 6" id="KW-0547">Nucleotide-binding</keyword>
<dbReference type="OrthoDB" id="1738954at2759"/>
<evidence type="ECO:0000256" key="6">
    <source>
        <dbReference type="PROSITE-ProRule" id="PRU10141"/>
    </source>
</evidence>
<comment type="caution">
    <text evidence="9">The sequence shown here is derived from an EMBL/GenBank/DDBJ whole genome shotgun (WGS) entry which is preliminary data.</text>
</comment>
<dbReference type="PROSITE" id="PS00107">
    <property type="entry name" value="PROTEIN_KINASE_ATP"/>
    <property type="match status" value="1"/>
</dbReference>
<dbReference type="GO" id="GO:0004674">
    <property type="term" value="F:protein serine/threonine kinase activity"/>
    <property type="evidence" value="ECO:0007669"/>
    <property type="project" value="UniProtKB-KW"/>
</dbReference>
<evidence type="ECO:0000256" key="7">
    <source>
        <dbReference type="SAM" id="MobiDB-lite"/>
    </source>
</evidence>
<dbReference type="InterPro" id="IPR000719">
    <property type="entry name" value="Prot_kinase_dom"/>
</dbReference>
<sequence length="568" mass="64484">MAVFSQIKNFIKNSYIGGQKYETAARIVEEENKAKNTMPNYPELDSYRLTAKLGDGAFSRVYEAIKLETNEKMAIKVVRKAEINTQQKASVLKEAQIMRTLDHPSIIKLLDFIETKDHFFLILELCEGGELFHQIVRLTYLSEDLSRHCIYQVADGIRYLHEEKGIVHRDIKPENLLFVPIDFMERDTPLTTNEFDEPKEDEGKFVEGVGGGGIGQVKIADFGLSKVIWDQQTRTPCGTVGYTAPEIVNDERYSMSVDMWALGCVLYTLLCGFPPFYDESISILTEKVARGRYTFLSPWWDTISDEAKDLITNLLCVDPEKRYTINQFLNHPWMKKQKVTQTKESDTKTKPTLSSDLSTMLDDTASENKKYITKDQPETEAEAYKRMVLERNRDQEELEAAVPSSNISSVVNSRVNSRAPSIVASGATTPRRDLFSGVSSMKEMFDISYTVHRMTEEKARSKSLKGNGRDDQRALFKNAISSQGEENEGETTEEESTDESSSIRTTASDGKVMRDKQLEALEKKLEAMSHVDSVKKTKKAKPRKHNSFIELSMENSTLLGRRKNPQAN</sequence>
<feature type="binding site" evidence="6">
    <location>
        <position position="80"/>
    </location>
    <ligand>
        <name>ATP</name>
        <dbReference type="ChEBI" id="CHEBI:30616"/>
    </ligand>
</feature>
<dbReference type="InterPro" id="IPR017441">
    <property type="entry name" value="Protein_kinase_ATP_BS"/>
</dbReference>
<feature type="compositionally biased region" description="Acidic residues" evidence="7">
    <location>
        <begin position="485"/>
        <end position="498"/>
    </location>
</feature>
<feature type="region of interest" description="Disordered" evidence="7">
    <location>
        <begin position="339"/>
        <end position="358"/>
    </location>
</feature>
<dbReference type="FunFam" id="3.30.200.20:FF:000315">
    <property type="entry name" value="Calcium-dependent protein kinase 3"/>
    <property type="match status" value="1"/>
</dbReference>
<evidence type="ECO:0000256" key="2">
    <source>
        <dbReference type="ARBA" id="ARBA00022679"/>
    </source>
</evidence>
<dbReference type="Pfam" id="PF00069">
    <property type="entry name" value="Pkinase"/>
    <property type="match status" value="1"/>
</dbReference>
<reference evidence="9" key="1">
    <citation type="journal article" date="2020" name="Microb. Genom.">
        <title>Genetic diversity of clinical and environmental Mucorales isolates obtained from an investigation of mucormycosis cases among solid organ transplant recipients.</title>
        <authorList>
            <person name="Nguyen M.H."/>
            <person name="Kaul D."/>
            <person name="Muto C."/>
            <person name="Cheng S.J."/>
            <person name="Richter R.A."/>
            <person name="Bruno V.M."/>
            <person name="Liu G."/>
            <person name="Beyhan S."/>
            <person name="Sundermann A.J."/>
            <person name="Mounaud S."/>
            <person name="Pasculle A.W."/>
            <person name="Nierman W.C."/>
            <person name="Driscoll E."/>
            <person name="Cumbie R."/>
            <person name="Clancy C.J."/>
            <person name="Dupont C.L."/>
        </authorList>
    </citation>
    <scope>NUCLEOTIDE SEQUENCE</scope>
    <source>
        <strain evidence="9">GL11</strain>
    </source>
</reference>
<evidence type="ECO:0000256" key="4">
    <source>
        <dbReference type="ARBA" id="ARBA00022777"/>
    </source>
</evidence>
<dbReference type="Proteomes" id="UP000716291">
    <property type="component" value="Unassembled WGS sequence"/>
</dbReference>
<dbReference type="GO" id="GO:0005524">
    <property type="term" value="F:ATP binding"/>
    <property type="evidence" value="ECO:0007669"/>
    <property type="project" value="UniProtKB-UniRule"/>
</dbReference>
<dbReference type="PANTHER" id="PTHR24347">
    <property type="entry name" value="SERINE/THREONINE-PROTEIN KINASE"/>
    <property type="match status" value="1"/>
</dbReference>
<keyword evidence="10" id="KW-1185">Reference proteome</keyword>
<dbReference type="AlphaFoldDB" id="A0A9P6XD58"/>